<gene>
    <name evidence="2" type="ORF">TrLO_g8274</name>
</gene>
<protein>
    <submittedName>
        <fullName evidence="2">Uncharacterized protein</fullName>
    </submittedName>
</protein>
<evidence type="ECO:0000313" key="3">
    <source>
        <dbReference type="Proteomes" id="UP001165122"/>
    </source>
</evidence>
<dbReference type="EMBL" id="BRXW01000113">
    <property type="protein sequence ID" value="GMI07597.1"/>
    <property type="molecule type" value="Genomic_DNA"/>
</dbReference>
<feature type="region of interest" description="Disordered" evidence="1">
    <location>
        <begin position="1"/>
        <end position="20"/>
    </location>
</feature>
<evidence type="ECO:0000256" key="1">
    <source>
        <dbReference type="SAM" id="MobiDB-lite"/>
    </source>
</evidence>
<sequence length="144" mass="15078">MGTSSKSCSQAPISSSASSGDDNCLLLCTETTDCNFYAFDSSSTTCSIFGECDYANASDTTFTYSKFGTNYLHSSIITVTPGEVSSLEIANTTVSVSVPAEDGPTSGIVWSDPCISGRWVGCERSDIAHNHSVNLLNTLAADNS</sequence>
<feature type="compositionally biased region" description="Low complexity" evidence="1">
    <location>
        <begin position="1"/>
        <end position="19"/>
    </location>
</feature>
<keyword evidence="3" id="KW-1185">Reference proteome</keyword>
<dbReference type="AlphaFoldDB" id="A0A9W7CJF6"/>
<dbReference type="OrthoDB" id="199769at2759"/>
<name>A0A9W7CJF6_9STRA</name>
<proteinExistence type="predicted"/>
<reference evidence="3" key="1">
    <citation type="journal article" date="2023" name="Commun. Biol.">
        <title>Genome analysis of Parmales, the sister group of diatoms, reveals the evolutionary specialization of diatoms from phago-mixotrophs to photoautotrophs.</title>
        <authorList>
            <person name="Ban H."/>
            <person name="Sato S."/>
            <person name="Yoshikawa S."/>
            <person name="Yamada K."/>
            <person name="Nakamura Y."/>
            <person name="Ichinomiya M."/>
            <person name="Sato N."/>
            <person name="Blanc-Mathieu R."/>
            <person name="Endo H."/>
            <person name="Kuwata A."/>
            <person name="Ogata H."/>
        </authorList>
    </citation>
    <scope>NUCLEOTIDE SEQUENCE [LARGE SCALE GENOMIC DNA]</scope>
    <source>
        <strain evidence="3">NIES 3700</strain>
    </source>
</reference>
<organism evidence="2 3">
    <name type="scientific">Triparma laevis f. longispina</name>
    <dbReference type="NCBI Taxonomy" id="1714387"/>
    <lineage>
        <taxon>Eukaryota</taxon>
        <taxon>Sar</taxon>
        <taxon>Stramenopiles</taxon>
        <taxon>Ochrophyta</taxon>
        <taxon>Bolidophyceae</taxon>
        <taxon>Parmales</taxon>
        <taxon>Triparmaceae</taxon>
        <taxon>Triparma</taxon>
    </lineage>
</organism>
<comment type="caution">
    <text evidence="2">The sequence shown here is derived from an EMBL/GenBank/DDBJ whole genome shotgun (WGS) entry which is preliminary data.</text>
</comment>
<evidence type="ECO:0000313" key="2">
    <source>
        <dbReference type="EMBL" id="GMI07597.1"/>
    </source>
</evidence>
<dbReference type="Proteomes" id="UP001165122">
    <property type="component" value="Unassembled WGS sequence"/>
</dbReference>
<accession>A0A9W7CJF6</accession>